<dbReference type="EMBL" id="BAAFGK010000004">
    <property type="protein sequence ID" value="GAB0058017.1"/>
    <property type="molecule type" value="Genomic_DNA"/>
</dbReference>
<gene>
    <name evidence="5 7" type="primary">rplD</name>
    <name evidence="7" type="ORF">SIID45300_02352</name>
</gene>
<dbReference type="GO" id="GO:0005840">
    <property type="term" value="C:ribosome"/>
    <property type="evidence" value="ECO:0007669"/>
    <property type="project" value="UniProtKB-KW"/>
</dbReference>
<comment type="function">
    <text evidence="5">Forms part of the polypeptide exit tunnel.</text>
</comment>
<keyword evidence="5" id="KW-0699">rRNA-binding</keyword>
<evidence type="ECO:0000256" key="6">
    <source>
        <dbReference type="SAM" id="MobiDB-lite"/>
    </source>
</evidence>
<comment type="similarity">
    <text evidence="1 5">Belongs to the universal ribosomal protein uL4 family.</text>
</comment>
<dbReference type="Gene3D" id="3.40.1370.10">
    <property type="match status" value="1"/>
</dbReference>
<dbReference type="PANTHER" id="PTHR10746:SF6">
    <property type="entry name" value="LARGE RIBOSOMAL SUBUNIT PROTEIN UL4M"/>
    <property type="match status" value="1"/>
</dbReference>
<evidence type="ECO:0000256" key="5">
    <source>
        <dbReference type="HAMAP-Rule" id="MF_01328"/>
    </source>
</evidence>
<dbReference type="Proteomes" id="UP001628193">
    <property type="component" value="Unassembled WGS sequence"/>
</dbReference>
<dbReference type="NCBIfam" id="TIGR03953">
    <property type="entry name" value="rplD_bact"/>
    <property type="match status" value="1"/>
</dbReference>
<keyword evidence="3 5" id="KW-0687">Ribonucleoprotein</keyword>
<comment type="subunit">
    <text evidence="5">Part of the 50S ribosomal subunit.</text>
</comment>
<name>A0ABQ0CAV7_9PROT</name>
<keyword evidence="2 5" id="KW-0689">Ribosomal protein</keyword>
<comment type="caution">
    <text evidence="7">The sequence shown here is derived from an EMBL/GenBank/DDBJ whole genome shotgun (WGS) entry which is preliminary data.</text>
</comment>
<reference evidence="7 8" key="2">
    <citation type="submission" date="2024-09" db="EMBL/GenBank/DDBJ databases">
        <title>Draft genome sequence of Candidatus Magnetaquicoccaceae bacterium FCR-1.</title>
        <authorList>
            <person name="Shimoshige H."/>
            <person name="Shimamura S."/>
            <person name="Taoka A."/>
            <person name="Kobayashi H."/>
            <person name="Maekawa T."/>
        </authorList>
    </citation>
    <scope>NUCLEOTIDE SEQUENCE [LARGE SCALE GENOMIC DNA]</scope>
    <source>
        <strain evidence="7 8">FCR-1</strain>
    </source>
</reference>
<evidence type="ECO:0000256" key="2">
    <source>
        <dbReference type="ARBA" id="ARBA00022980"/>
    </source>
</evidence>
<protein>
    <recommendedName>
        <fullName evidence="4 5">Large ribosomal subunit protein uL4</fullName>
    </recommendedName>
</protein>
<evidence type="ECO:0000256" key="1">
    <source>
        <dbReference type="ARBA" id="ARBA00010528"/>
    </source>
</evidence>
<dbReference type="SUPFAM" id="SSF52166">
    <property type="entry name" value="Ribosomal protein L4"/>
    <property type="match status" value="1"/>
</dbReference>
<evidence type="ECO:0000256" key="4">
    <source>
        <dbReference type="ARBA" id="ARBA00035244"/>
    </source>
</evidence>
<keyword evidence="5" id="KW-0694">RNA-binding</keyword>
<dbReference type="InterPro" id="IPR002136">
    <property type="entry name" value="Ribosomal_uL4"/>
</dbReference>
<dbReference type="Pfam" id="PF00573">
    <property type="entry name" value="Ribosomal_L4"/>
    <property type="match status" value="1"/>
</dbReference>
<organism evidence="7 8">
    <name type="scientific">Candidatus Magnetaquiglobus chichijimensis</name>
    <dbReference type="NCBI Taxonomy" id="3141448"/>
    <lineage>
        <taxon>Bacteria</taxon>
        <taxon>Pseudomonadati</taxon>
        <taxon>Pseudomonadota</taxon>
        <taxon>Magnetococcia</taxon>
        <taxon>Magnetococcales</taxon>
        <taxon>Candidatus Magnetaquicoccaceae</taxon>
        <taxon>Candidatus Magnetaquiglobus</taxon>
    </lineage>
</organism>
<sequence>MTSSRSDEMIDFPVIDAASNESSRTVKLSSLGFGCVVRGDLLTRVVHYQLAKRRLGTASTKRRGEVRGGGHKPYRQKGTGNARQGTIRAPQYRTGGVVFGPHPRDYAVKMTKKERALGLRTALSAKREAGELIVVQDFGLERIKTKAMLEILKRIGADRSSLIVLPGIDANVELSVRNLPGVDVILVEGVNVYDILSHEKLVMTEAALAKLEERLANLPGSKAVGIDASEGDQA</sequence>
<proteinExistence type="inferred from homology"/>
<evidence type="ECO:0000313" key="7">
    <source>
        <dbReference type="EMBL" id="GAB0058017.1"/>
    </source>
</evidence>
<dbReference type="PANTHER" id="PTHR10746">
    <property type="entry name" value="50S RIBOSOMAL PROTEIN L4"/>
    <property type="match status" value="1"/>
</dbReference>
<comment type="function">
    <text evidence="5">One of the primary rRNA binding proteins, this protein initially binds near the 5'-end of the 23S rRNA. It is important during the early stages of 50S assembly. It makes multiple contacts with different domains of the 23S rRNA in the assembled 50S subunit and ribosome.</text>
</comment>
<evidence type="ECO:0000313" key="8">
    <source>
        <dbReference type="Proteomes" id="UP001628193"/>
    </source>
</evidence>
<keyword evidence="8" id="KW-1185">Reference proteome</keyword>
<dbReference type="HAMAP" id="MF_01328_B">
    <property type="entry name" value="Ribosomal_uL4_B"/>
    <property type="match status" value="1"/>
</dbReference>
<dbReference type="InterPro" id="IPR023574">
    <property type="entry name" value="Ribosomal_uL4_dom_sf"/>
</dbReference>
<evidence type="ECO:0000256" key="3">
    <source>
        <dbReference type="ARBA" id="ARBA00023274"/>
    </source>
</evidence>
<reference evidence="7 8" key="1">
    <citation type="submission" date="2024-05" db="EMBL/GenBank/DDBJ databases">
        <authorList>
            <consortium name="Candidatus Magnetaquicoccaceae bacterium FCR-1 genome sequencing consortium"/>
            <person name="Shimoshige H."/>
            <person name="Shimamura S."/>
            <person name="Taoka A."/>
            <person name="Kobayashi H."/>
            <person name="Maekawa T."/>
        </authorList>
    </citation>
    <scope>NUCLEOTIDE SEQUENCE [LARGE SCALE GENOMIC DNA]</scope>
    <source>
        <strain evidence="7 8">FCR-1</strain>
    </source>
</reference>
<feature type="region of interest" description="Disordered" evidence="6">
    <location>
        <begin position="57"/>
        <end position="83"/>
    </location>
</feature>
<accession>A0ABQ0CAV7</accession>
<dbReference type="InterPro" id="IPR013005">
    <property type="entry name" value="Ribosomal_uL4-like"/>
</dbReference>